<comment type="caution">
    <text evidence="7">The sequence shown here is derived from an EMBL/GenBank/DDBJ whole genome shotgun (WGS) entry which is preliminary data.</text>
</comment>
<feature type="region of interest" description="Disordered" evidence="5">
    <location>
        <begin position="166"/>
        <end position="316"/>
    </location>
</feature>
<dbReference type="InterPro" id="IPR001876">
    <property type="entry name" value="Znf_RanBP2"/>
</dbReference>
<feature type="region of interest" description="Disordered" evidence="5">
    <location>
        <begin position="408"/>
        <end position="539"/>
    </location>
</feature>
<feature type="compositionally biased region" description="Basic and acidic residues" evidence="5">
    <location>
        <begin position="83"/>
        <end position="98"/>
    </location>
</feature>
<feature type="domain" description="RanBP2-type" evidence="6">
    <location>
        <begin position="703"/>
        <end position="733"/>
    </location>
</feature>
<feature type="compositionally biased region" description="Polar residues" evidence="5">
    <location>
        <begin position="509"/>
        <end position="539"/>
    </location>
</feature>
<dbReference type="OrthoDB" id="79830at2759"/>
<feature type="domain" description="RanBP2-type" evidence="6">
    <location>
        <begin position="761"/>
        <end position="789"/>
    </location>
</feature>
<keyword evidence="1" id="KW-0479">Metal-binding</keyword>
<evidence type="ECO:0000256" key="4">
    <source>
        <dbReference type="PROSITE-ProRule" id="PRU00322"/>
    </source>
</evidence>
<feature type="compositionally biased region" description="Polar residues" evidence="5">
    <location>
        <begin position="484"/>
        <end position="495"/>
    </location>
</feature>
<feature type="compositionally biased region" description="Polar residues" evidence="5">
    <location>
        <begin position="302"/>
        <end position="316"/>
    </location>
</feature>
<proteinExistence type="predicted"/>
<reference evidence="7" key="1">
    <citation type="submission" date="2020-04" db="EMBL/GenBank/DDBJ databases">
        <title>Analysis of mating type loci in Filobasidium floriforme.</title>
        <authorList>
            <person name="Nowrousian M."/>
        </authorList>
    </citation>
    <scope>NUCLEOTIDE SEQUENCE</scope>
    <source>
        <strain evidence="7">CBS 6242</strain>
    </source>
</reference>
<protein>
    <recommendedName>
        <fullName evidence="6">RanBP2-type domain-containing protein</fullName>
    </recommendedName>
</protein>
<evidence type="ECO:0000256" key="5">
    <source>
        <dbReference type="SAM" id="MobiDB-lite"/>
    </source>
</evidence>
<feature type="compositionally biased region" description="Pro residues" evidence="5">
    <location>
        <begin position="263"/>
        <end position="274"/>
    </location>
</feature>
<evidence type="ECO:0000259" key="6">
    <source>
        <dbReference type="PROSITE" id="PS50199"/>
    </source>
</evidence>
<feature type="compositionally biased region" description="Basic and acidic residues" evidence="5">
    <location>
        <begin position="434"/>
        <end position="461"/>
    </location>
</feature>
<accession>A0A8K0JQ43</accession>
<dbReference type="Proteomes" id="UP000812966">
    <property type="component" value="Unassembled WGS sequence"/>
</dbReference>
<feature type="compositionally biased region" description="Low complexity" evidence="5">
    <location>
        <begin position="275"/>
        <end position="293"/>
    </location>
</feature>
<dbReference type="AlphaFoldDB" id="A0A8K0JQ43"/>
<dbReference type="Gene3D" id="4.10.1060.10">
    <property type="entry name" value="Zinc finger, RanBP2-type"/>
    <property type="match status" value="1"/>
</dbReference>
<dbReference type="EMBL" id="JABELV010000033">
    <property type="protein sequence ID" value="KAG7562405.1"/>
    <property type="molecule type" value="Genomic_DNA"/>
</dbReference>
<keyword evidence="3" id="KW-0862">Zinc</keyword>
<keyword evidence="8" id="KW-1185">Reference proteome</keyword>
<keyword evidence="2 4" id="KW-0863">Zinc-finger</keyword>
<feature type="compositionally biased region" description="Polar residues" evidence="5">
    <location>
        <begin position="26"/>
        <end position="38"/>
    </location>
</feature>
<evidence type="ECO:0000313" key="8">
    <source>
        <dbReference type="Proteomes" id="UP000812966"/>
    </source>
</evidence>
<feature type="region of interest" description="Disordered" evidence="5">
    <location>
        <begin position="1"/>
        <end position="118"/>
    </location>
</feature>
<dbReference type="GO" id="GO:0008270">
    <property type="term" value="F:zinc ion binding"/>
    <property type="evidence" value="ECO:0007669"/>
    <property type="project" value="UniProtKB-KW"/>
</dbReference>
<dbReference type="PROSITE" id="PS50199">
    <property type="entry name" value="ZF_RANBP2_2"/>
    <property type="match status" value="2"/>
</dbReference>
<evidence type="ECO:0000256" key="3">
    <source>
        <dbReference type="ARBA" id="ARBA00022833"/>
    </source>
</evidence>
<feature type="compositionally biased region" description="Low complexity" evidence="5">
    <location>
        <begin position="207"/>
        <end position="219"/>
    </location>
</feature>
<name>A0A8K0JQ43_9TREE</name>
<evidence type="ECO:0000256" key="2">
    <source>
        <dbReference type="ARBA" id="ARBA00022771"/>
    </source>
</evidence>
<evidence type="ECO:0000313" key="7">
    <source>
        <dbReference type="EMBL" id="KAG7562405.1"/>
    </source>
</evidence>
<evidence type="ECO:0000256" key="1">
    <source>
        <dbReference type="ARBA" id="ARBA00022723"/>
    </source>
</evidence>
<gene>
    <name evidence="7" type="ORF">FFLO_02185</name>
</gene>
<dbReference type="SMART" id="SM00547">
    <property type="entry name" value="ZnF_RBZ"/>
    <property type="match status" value="2"/>
</dbReference>
<organism evidence="7 8">
    <name type="scientific">Filobasidium floriforme</name>
    <dbReference type="NCBI Taxonomy" id="5210"/>
    <lineage>
        <taxon>Eukaryota</taxon>
        <taxon>Fungi</taxon>
        <taxon>Dikarya</taxon>
        <taxon>Basidiomycota</taxon>
        <taxon>Agaricomycotina</taxon>
        <taxon>Tremellomycetes</taxon>
        <taxon>Filobasidiales</taxon>
        <taxon>Filobasidiaceae</taxon>
        <taxon>Filobasidium</taxon>
    </lineage>
</organism>
<sequence>MADRTPSRGVRTSRLQGKPYDRPDSVGNSAASSRNGTPVPQHRGFLSSVADMLFSPFGTKSNGRKRDHGDGQDVEQAGSLGQDRIRSGHQSGREKQQDGMDVDEDDLSSDAKVSDGPIQPIRETLASFAPVDPLRSIHLINDFNQAKKALDQQTTRDERRAIEELIRRADTDSPVKPQAHGLREAASSATLRSPSRLARSRVLARDSGLSKSSSMNFSSLQQQDSKPATPLRKTWKAEDDEEPSPPGRYGRKPSRPEGLPGSSVPPVPALPVSPYPSGLPGSSLRTSTSRYSLARPAVASRFSAQRSSGLSKSQSMFSLPKASGSALSFPAAEGESTLVGATKPSVISDEGTAITAQKTPKQPMQKTAAAQELEDLLKQADEEEGRKSEPVAPVINPYEHYRFNVGASSPRKRNTATEKRTGGLAGRRALLAAAEKKEKERAKDTEMTDLDLIKENMADKSGKRRRVKDSSSPEIQAIEPVRSTAGNKQDTTANDKQARDVPGDDENMGVQTAPSKSAFSFSMPSKTAEQTKSTAAPTSSFTFARPAHVAPTEGKNNALDIIMANAGSSPSSSSKLTPAVFSTLPSLKTPLPTSKGNKPIGENIDKRSVHDRAASVEAGVLPVFVFKCLANVPSLAAGTSFAAQQKARAVDSSELPSYSFGGDAKQALGTLKQTPAAAPPVTATPIATGFTGWGASPGISVVKANDTWTCSECFLQSKGTSTACDICEHPRPGQALASKPVATGGFTGWGANFNPTPTATSGGDWTCGLCGCKSKATSTQCDVCETKRS</sequence>